<evidence type="ECO:0000256" key="5">
    <source>
        <dbReference type="ARBA" id="ARBA00022980"/>
    </source>
</evidence>
<accession>A0A239BVQ9</accession>
<dbReference type="PANTHER" id="PTHR33398">
    <property type="entry name" value="30S RIBOSOMAL PROTEIN S20"/>
    <property type="match status" value="1"/>
</dbReference>
<comment type="similarity">
    <text evidence="2 8">Belongs to the bacterial ribosomal protein bS20 family.</text>
</comment>
<dbReference type="HAMAP" id="MF_00500">
    <property type="entry name" value="Ribosomal_bS20"/>
    <property type="match status" value="1"/>
</dbReference>
<dbReference type="Pfam" id="PF01649">
    <property type="entry name" value="Ribosomal_S20p"/>
    <property type="match status" value="1"/>
</dbReference>
<keyword evidence="4 8" id="KW-0694">RNA-binding</keyword>
<organism evidence="9 10">
    <name type="scientific">Actinomadura meyerae</name>
    <dbReference type="NCBI Taxonomy" id="240840"/>
    <lineage>
        <taxon>Bacteria</taxon>
        <taxon>Bacillati</taxon>
        <taxon>Actinomycetota</taxon>
        <taxon>Actinomycetes</taxon>
        <taxon>Streptosporangiales</taxon>
        <taxon>Thermomonosporaceae</taxon>
        <taxon>Actinomadura</taxon>
    </lineage>
</organism>
<comment type="function">
    <text evidence="1 8">Binds directly to 16S ribosomal RNA.</text>
</comment>
<evidence type="ECO:0000256" key="7">
    <source>
        <dbReference type="ARBA" id="ARBA00035136"/>
    </source>
</evidence>
<dbReference type="Proteomes" id="UP000198318">
    <property type="component" value="Unassembled WGS sequence"/>
</dbReference>
<keyword evidence="6 8" id="KW-0687">Ribonucleoprotein</keyword>
<dbReference type="Gene3D" id="1.20.58.110">
    <property type="entry name" value="Ribosomal protein S20"/>
    <property type="match status" value="1"/>
</dbReference>
<evidence type="ECO:0000256" key="8">
    <source>
        <dbReference type="HAMAP-Rule" id="MF_00500"/>
    </source>
</evidence>
<dbReference type="NCBIfam" id="TIGR00029">
    <property type="entry name" value="S20"/>
    <property type="match status" value="1"/>
</dbReference>
<dbReference type="GO" id="GO:0015935">
    <property type="term" value="C:small ribosomal subunit"/>
    <property type="evidence" value="ECO:0007669"/>
    <property type="project" value="TreeGrafter"/>
</dbReference>
<keyword evidence="10" id="KW-1185">Reference proteome</keyword>
<keyword evidence="3 8" id="KW-0699">rRNA-binding</keyword>
<evidence type="ECO:0000256" key="4">
    <source>
        <dbReference type="ARBA" id="ARBA00022884"/>
    </source>
</evidence>
<dbReference type="InterPro" id="IPR036510">
    <property type="entry name" value="Ribosomal_bS20_sf"/>
</dbReference>
<evidence type="ECO:0000313" key="9">
    <source>
        <dbReference type="EMBL" id="SNS11722.1"/>
    </source>
</evidence>
<dbReference type="GO" id="GO:0006412">
    <property type="term" value="P:translation"/>
    <property type="evidence" value="ECO:0007669"/>
    <property type="project" value="UniProtKB-UniRule"/>
</dbReference>
<dbReference type="GO" id="GO:0070181">
    <property type="term" value="F:small ribosomal subunit rRNA binding"/>
    <property type="evidence" value="ECO:0007669"/>
    <property type="project" value="TreeGrafter"/>
</dbReference>
<dbReference type="SUPFAM" id="SSF46992">
    <property type="entry name" value="Ribosomal protein S20"/>
    <property type="match status" value="1"/>
</dbReference>
<dbReference type="InterPro" id="IPR002583">
    <property type="entry name" value="Ribosomal_bS20"/>
</dbReference>
<dbReference type="FunFam" id="1.20.58.110:FF:000001">
    <property type="entry name" value="30S ribosomal protein S20"/>
    <property type="match status" value="1"/>
</dbReference>
<evidence type="ECO:0000256" key="1">
    <source>
        <dbReference type="ARBA" id="ARBA00003134"/>
    </source>
</evidence>
<name>A0A239BVQ9_9ACTN</name>
<dbReference type="GO" id="GO:0005829">
    <property type="term" value="C:cytosol"/>
    <property type="evidence" value="ECO:0007669"/>
    <property type="project" value="TreeGrafter"/>
</dbReference>
<gene>
    <name evidence="8" type="primary">rpsT</name>
    <name evidence="9" type="ORF">SAMN05443665_100168</name>
</gene>
<dbReference type="EMBL" id="FZOR01000001">
    <property type="protein sequence ID" value="SNS11722.1"/>
    <property type="molecule type" value="Genomic_DNA"/>
</dbReference>
<proteinExistence type="inferred from homology"/>
<evidence type="ECO:0000256" key="2">
    <source>
        <dbReference type="ARBA" id="ARBA00007634"/>
    </source>
</evidence>
<protein>
    <recommendedName>
        <fullName evidence="7 8">Small ribosomal subunit protein bS20</fullName>
    </recommendedName>
</protein>
<evidence type="ECO:0000313" key="10">
    <source>
        <dbReference type="Proteomes" id="UP000198318"/>
    </source>
</evidence>
<dbReference type="PANTHER" id="PTHR33398:SF1">
    <property type="entry name" value="SMALL RIBOSOMAL SUBUNIT PROTEIN BS20C"/>
    <property type="match status" value="1"/>
</dbReference>
<dbReference type="GO" id="GO:0003735">
    <property type="term" value="F:structural constituent of ribosome"/>
    <property type="evidence" value="ECO:0007669"/>
    <property type="project" value="InterPro"/>
</dbReference>
<evidence type="ECO:0000256" key="3">
    <source>
        <dbReference type="ARBA" id="ARBA00022730"/>
    </source>
</evidence>
<reference evidence="9 10" key="1">
    <citation type="submission" date="2017-06" db="EMBL/GenBank/DDBJ databases">
        <authorList>
            <person name="Kim H.J."/>
            <person name="Triplett B.A."/>
        </authorList>
    </citation>
    <scope>NUCLEOTIDE SEQUENCE [LARGE SCALE GENOMIC DNA]</scope>
    <source>
        <strain evidence="9 10">DSM 44715</strain>
    </source>
</reference>
<sequence>MPGAVLRARPGLGRAPVIGKLCDCVWRSVVPRGHRPAPVQTFVRTCRWQARIATKLRHYDVANIKSQIKRNKQNEKARLRNKAVKSELKTAIRKFREAAEAGNAEAAVAAQRAAARKLDKAASKGVIHKNQAANRKSAIAKQAAALQAE</sequence>
<evidence type="ECO:0000256" key="6">
    <source>
        <dbReference type="ARBA" id="ARBA00023274"/>
    </source>
</evidence>
<dbReference type="AlphaFoldDB" id="A0A239BVQ9"/>
<keyword evidence="5 8" id="KW-0689">Ribosomal protein</keyword>